<dbReference type="Proteomes" id="UP001595616">
    <property type="component" value="Unassembled WGS sequence"/>
</dbReference>
<sequence length="1112" mass="121978">MSIFLRNNLKSGLLAVLLLINLPSQAKELVAGEKDRITSSLHASSPKMTHEKVLKENNNEKSSIEEIIVKGTVLDQENGEGLPGVSVLVKGTPQGVITNNAGEYTIKVSKKTDVLVFSYVGYNAKEVVVGNQSVINVSLSSDNKTLEEIVVVGYGTQKKGDITGAVAQYKNEKLDEAPVSRVDQALQGKIAGVQIQNTSSDAGSEPKIRIRGVGSVNAGANPLVVVDGHPVADGLSFVNPADVESVEVLKDAASAAIYGSRGASGVILVTTKSGKVDKTKYSLKYSQGVKSAYKKYDILTTTEFVERLFSEAAIRAKDPAISAADLAISTADRAAYVLENEIMGGATDWQNEALRNASLKNLQMSVSGGVKNLRYYVSGGYQNDQGIMYHSEYEKFNVQTKLNATLSKRVKLSLNISPSFIKRERPGIEFNDFVRWRTFQPVYLNETTAAYIRENPLYADVKAGDYSQARFFANRKYSGTMPDGTLWTTGTSTANPFSTSNQQPKSVLESRNYATNDYRVLSSGDITINILPGLDFKTLGSAYMNSTNGLDFTKRNSARAGDVNKGLYTNNLFLDLLNENTLNYQKQIGHHSIGALAGFTAQQTRVSVSKITGLDYPSDEITTLNTALSIDINNSFTTKNQIGLLSYLGRVNYGYMNKYLVAASFRADGSSYFAPGNKWGYFPSVSVGWVVSEENFLKDASWVSNLKFRGSYGVTGNNRIVDFAFVDLLYNANYVTGAGNGTIISGQVPSNTILSNPNITWERTFQYNGGLDLSVLKNKISLSLDVYKSNTDQLLLRQAAMGFTGVPQTWNNIGSLQNKGIELEISTNNFKTKDFEWKTSANISHNENKILELGSESQLLNQGERTELYLNKVGAPLVQFYGYKTDGVWISKEQIAESKLKSSLSNVFVPGGLKIVDINNDGIIDINDRTVIGNPYPDFIWGLTNSFKFKGFDLSLMWQGSQGGQLINGDPNYNEIKRGVAAFNTTDKWLSPLNPGDGKTPYYTNGFNWMLTDYVVEDASYQALREIIMGYTLPKSLISKLKLGSVRVYATAQNLLFLTAKSYRGLNPEAVYDNTNGASNTVSVYNTPLIDGYQRGAYPINRSFRFGVDLNF</sequence>
<comment type="similarity">
    <text evidence="7">Belongs to the TonB-dependent receptor family.</text>
</comment>
<comment type="caution">
    <text evidence="10">The sequence shown here is derived from an EMBL/GenBank/DDBJ whole genome shotgun (WGS) entry which is preliminary data.</text>
</comment>
<dbReference type="InterPro" id="IPR037066">
    <property type="entry name" value="Plug_dom_sf"/>
</dbReference>
<dbReference type="SUPFAM" id="SSF49464">
    <property type="entry name" value="Carboxypeptidase regulatory domain-like"/>
    <property type="match status" value="1"/>
</dbReference>
<keyword evidence="5 7" id="KW-0472">Membrane</keyword>
<dbReference type="RefSeq" id="WP_379835309.1">
    <property type="nucleotide sequence ID" value="NZ_JBHRYQ010000001.1"/>
</dbReference>
<protein>
    <submittedName>
        <fullName evidence="10">SusC/RagA family TonB-linked outer membrane protein</fullName>
    </submittedName>
</protein>
<evidence type="ECO:0000256" key="3">
    <source>
        <dbReference type="ARBA" id="ARBA00022452"/>
    </source>
</evidence>
<organism evidence="10 11">
    <name type="scientific">Lacihabitans lacunae</name>
    <dbReference type="NCBI Taxonomy" id="1028214"/>
    <lineage>
        <taxon>Bacteria</taxon>
        <taxon>Pseudomonadati</taxon>
        <taxon>Bacteroidota</taxon>
        <taxon>Cytophagia</taxon>
        <taxon>Cytophagales</taxon>
        <taxon>Leadbetterellaceae</taxon>
        <taxon>Lacihabitans</taxon>
    </lineage>
</organism>
<evidence type="ECO:0000256" key="1">
    <source>
        <dbReference type="ARBA" id="ARBA00004571"/>
    </source>
</evidence>
<dbReference type="PROSITE" id="PS52016">
    <property type="entry name" value="TONB_DEPENDENT_REC_3"/>
    <property type="match status" value="1"/>
</dbReference>
<evidence type="ECO:0000256" key="5">
    <source>
        <dbReference type="ARBA" id="ARBA00023136"/>
    </source>
</evidence>
<name>A0ABV7YUB4_9BACT</name>
<keyword evidence="11" id="KW-1185">Reference proteome</keyword>
<proteinExistence type="inferred from homology"/>
<dbReference type="InterPro" id="IPR036942">
    <property type="entry name" value="Beta-barrel_TonB_sf"/>
</dbReference>
<comment type="subcellular location">
    <subcellularLocation>
        <location evidence="1 7">Cell outer membrane</location>
        <topology evidence="1 7">Multi-pass membrane protein</topology>
    </subcellularLocation>
</comment>
<evidence type="ECO:0000313" key="10">
    <source>
        <dbReference type="EMBL" id="MFC3809798.1"/>
    </source>
</evidence>
<evidence type="ECO:0000313" key="11">
    <source>
        <dbReference type="Proteomes" id="UP001595616"/>
    </source>
</evidence>
<dbReference type="Pfam" id="PF07715">
    <property type="entry name" value="Plug"/>
    <property type="match status" value="1"/>
</dbReference>
<reference evidence="11" key="1">
    <citation type="journal article" date="2019" name="Int. J. Syst. Evol. Microbiol.">
        <title>The Global Catalogue of Microorganisms (GCM) 10K type strain sequencing project: providing services to taxonomists for standard genome sequencing and annotation.</title>
        <authorList>
            <consortium name="The Broad Institute Genomics Platform"/>
            <consortium name="The Broad Institute Genome Sequencing Center for Infectious Disease"/>
            <person name="Wu L."/>
            <person name="Ma J."/>
        </authorList>
    </citation>
    <scope>NUCLEOTIDE SEQUENCE [LARGE SCALE GENOMIC DNA]</scope>
    <source>
        <strain evidence="11">CECT 7956</strain>
    </source>
</reference>
<evidence type="ECO:0000256" key="7">
    <source>
        <dbReference type="PROSITE-ProRule" id="PRU01360"/>
    </source>
</evidence>
<dbReference type="EMBL" id="JBHRYQ010000001">
    <property type="protein sequence ID" value="MFC3809798.1"/>
    <property type="molecule type" value="Genomic_DNA"/>
</dbReference>
<dbReference type="InterPro" id="IPR008969">
    <property type="entry name" value="CarboxyPept-like_regulatory"/>
</dbReference>
<dbReference type="NCBIfam" id="TIGR04056">
    <property type="entry name" value="OMP_RagA_SusC"/>
    <property type="match status" value="1"/>
</dbReference>
<dbReference type="Pfam" id="PF13715">
    <property type="entry name" value="CarbopepD_reg_2"/>
    <property type="match status" value="1"/>
</dbReference>
<feature type="signal peptide" evidence="8">
    <location>
        <begin position="1"/>
        <end position="26"/>
    </location>
</feature>
<dbReference type="Gene3D" id="2.40.170.20">
    <property type="entry name" value="TonB-dependent receptor, beta-barrel domain"/>
    <property type="match status" value="1"/>
</dbReference>
<dbReference type="InterPro" id="IPR039426">
    <property type="entry name" value="TonB-dep_rcpt-like"/>
</dbReference>
<evidence type="ECO:0000256" key="4">
    <source>
        <dbReference type="ARBA" id="ARBA00022692"/>
    </source>
</evidence>
<evidence type="ECO:0000259" key="9">
    <source>
        <dbReference type="Pfam" id="PF07715"/>
    </source>
</evidence>
<evidence type="ECO:0000256" key="6">
    <source>
        <dbReference type="ARBA" id="ARBA00023237"/>
    </source>
</evidence>
<dbReference type="InterPro" id="IPR023996">
    <property type="entry name" value="TonB-dep_OMP_SusC/RagA"/>
</dbReference>
<dbReference type="InterPro" id="IPR023997">
    <property type="entry name" value="TonB-dep_OMP_SusC/RagA_CS"/>
</dbReference>
<evidence type="ECO:0000256" key="2">
    <source>
        <dbReference type="ARBA" id="ARBA00022448"/>
    </source>
</evidence>
<dbReference type="Gene3D" id="2.170.130.10">
    <property type="entry name" value="TonB-dependent receptor, plug domain"/>
    <property type="match status" value="1"/>
</dbReference>
<accession>A0ABV7YUB4</accession>
<dbReference type="Gene3D" id="2.60.40.1120">
    <property type="entry name" value="Carboxypeptidase-like, regulatory domain"/>
    <property type="match status" value="1"/>
</dbReference>
<keyword evidence="8" id="KW-0732">Signal</keyword>
<keyword evidence="2 7" id="KW-0813">Transport</keyword>
<feature type="chain" id="PRO_5045337469" evidence="8">
    <location>
        <begin position="27"/>
        <end position="1112"/>
    </location>
</feature>
<gene>
    <name evidence="10" type="ORF">ACFOOI_03950</name>
</gene>
<keyword evidence="6 7" id="KW-0998">Cell outer membrane</keyword>
<feature type="domain" description="TonB-dependent receptor plug" evidence="9">
    <location>
        <begin position="159"/>
        <end position="266"/>
    </location>
</feature>
<dbReference type="InterPro" id="IPR012910">
    <property type="entry name" value="Plug_dom"/>
</dbReference>
<dbReference type="SUPFAM" id="SSF56935">
    <property type="entry name" value="Porins"/>
    <property type="match status" value="1"/>
</dbReference>
<keyword evidence="4 7" id="KW-0812">Transmembrane</keyword>
<dbReference type="NCBIfam" id="TIGR04057">
    <property type="entry name" value="SusC_RagA_signa"/>
    <property type="match status" value="1"/>
</dbReference>
<evidence type="ECO:0000256" key="8">
    <source>
        <dbReference type="SAM" id="SignalP"/>
    </source>
</evidence>
<keyword evidence="3 7" id="KW-1134">Transmembrane beta strand</keyword>